<accession>A0A3L8NZY5</accession>
<dbReference type="InterPro" id="IPR003615">
    <property type="entry name" value="HNH_nuc"/>
</dbReference>
<evidence type="ECO:0000313" key="3">
    <source>
        <dbReference type="Proteomes" id="UP000281708"/>
    </source>
</evidence>
<dbReference type="AlphaFoldDB" id="A0A3L8NZY5"/>
<keyword evidence="3" id="KW-1185">Reference proteome</keyword>
<keyword evidence="2" id="KW-0540">Nuclease</keyword>
<comment type="caution">
    <text evidence="2">The sequence shown here is derived from an EMBL/GenBank/DDBJ whole genome shotgun (WGS) entry which is preliminary data.</text>
</comment>
<dbReference type="GO" id="GO:0004519">
    <property type="term" value="F:endonuclease activity"/>
    <property type="evidence" value="ECO:0007669"/>
    <property type="project" value="UniProtKB-KW"/>
</dbReference>
<sequence length="411" mass="45376">MTSPLLTLLRTVDTALDEHADTAVFGLDDAELTEARELVHRIGNRIDETELRLAHQTATRDRDAKTAWVRATRQTPRACGARLTLAAALDTREPLRTAMAHGHLSEPQAKVVVATLDQLPSDLPAELHSQAEAHLIDLCADHDPDQLRRLGRHLLRVVAPDRAEAPEAAAVDAEYRRAIERRRLELWDRGDGTYAIKGVLTAPHGHLLDKLLTAWAAPKHQRATHTGADATDGLGERLDAPQRRAAVFCELLERLPAGQMPHAGGVSARVVVDLSLDDLTARLTEAGVATLDGTVDLPAREARRMACEAGILPVVLGGKSEVLDLGRDRRLHNGPQRTGIHRRDKTCRAQDCDWPAWRGHVHHPRPWSRGGHTDMTDMTGMSLCPHHHARAHDPTYEMRTGKHGKVIFSRR</sequence>
<dbReference type="Pfam" id="PF02720">
    <property type="entry name" value="DUF222"/>
    <property type="match status" value="1"/>
</dbReference>
<dbReference type="InterPro" id="IPR003870">
    <property type="entry name" value="DUF222"/>
</dbReference>
<feature type="domain" description="DUF222" evidence="1">
    <location>
        <begin position="68"/>
        <end position="344"/>
    </location>
</feature>
<evidence type="ECO:0000313" key="2">
    <source>
        <dbReference type="EMBL" id="RLV48227.1"/>
    </source>
</evidence>
<protein>
    <submittedName>
        <fullName evidence="2">HNH endonuclease</fullName>
    </submittedName>
</protein>
<dbReference type="RefSeq" id="WP_121807733.1">
    <property type="nucleotide sequence ID" value="NZ_RDBE01000010.1"/>
</dbReference>
<proteinExistence type="predicted"/>
<gene>
    <name evidence="2" type="ORF">D9V37_19415</name>
</gene>
<dbReference type="EMBL" id="RDBE01000010">
    <property type="protein sequence ID" value="RLV48227.1"/>
    <property type="molecule type" value="Genomic_DNA"/>
</dbReference>
<dbReference type="Proteomes" id="UP000281708">
    <property type="component" value="Unassembled WGS sequence"/>
</dbReference>
<keyword evidence="2" id="KW-0255">Endonuclease</keyword>
<name>A0A3L8NZY5_9ACTN</name>
<organism evidence="2 3">
    <name type="scientific">Nocardioides mangrovicus</name>
    <dbReference type="NCBI Taxonomy" id="2478913"/>
    <lineage>
        <taxon>Bacteria</taxon>
        <taxon>Bacillati</taxon>
        <taxon>Actinomycetota</taxon>
        <taxon>Actinomycetes</taxon>
        <taxon>Propionibacteriales</taxon>
        <taxon>Nocardioidaceae</taxon>
        <taxon>Nocardioides</taxon>
    </lineage>
</organism>
<reference evidence="2 3" key="1">
    <citation type="submission" date="2018-10" db="EMBL/GenBank/DDBJ databases">
        <title>Marmoricola sp. 4Q3S-7 whole genome shotgun sequence.</title>
        <authorList>
            <person name="Li F."/>
        </authorList>
    </citation>
    <scope>NUCLEOTIDE SEQUENCE [LARGE SCALE GENOMIC DNA]</scope>
    <source>
        <strain evidence="2 3">4Q3S-7</strain>
    </source>
</reference>
<dbReference type="CDD" id="cd00085">
    <property type="entry name" value="HNHc"/>
    <property type="match status" value="1"/>
</dbReference>
<dbReference type="OrthoDB" id="3634417at2"/>
<keyword evidence="2" id="KW-0378">Hydrolase</keyword>
<evidence type="ECO:0000259" key="1">
    <source>
        <dbReference type="Pfam" id="PF02720"/>
    </source>
</evidence>